<keyword evidence="3" id="KW-1185">Reference proteome</keyword>
<name>A0ABR4EAZ3_9PEZI</name>
<evidence type="ECO:0000259" key="1">
    <source>
        <dbReference type="Pfam" id="PF01965"/>
    </source>
</evidence>
<reference evidence="2 3" key="1">
    <citation type="submission" date="2024-03" db="EMBL/GenBank/DDBJ databases">
        <title>A high-quality draft genome sequence of Diaporthe vaccinii, a causative agent of upright dieback and viscid rot disease in cranberry plants.</title>
        <authorList>
            <person name="Sarrasin M."/>
            <person name="Lang B.F."/>
            <person name="Burger G."/>
        </authorList>
    </citation>
    <scope>NUCLEOTIDE SEQUENCE [LARGE SCALE GENOMIC DNA]</scope>
    <source>
        <strain evidence="2 3">IS7</strain>
    </source>
</reference>
<dbReference type="Proteomes" id="UP001600888">
    <property type="component" value="Unassembled WGS sequence"/>
</dbReference>
<proteinExistence type="predicted"/>
<organism evidence="2 3">
    <name type="scientific">Diaporthe vaccinii</name>
    <dbReference type="NCBI Taxonomy" id="105482"/>
    <lineage>
        <taxon>Eukaryota</taxon>
        <taxon>Fungi</taxon>
        <taxon>Dikarya</taxon>
        <taxon>Ascomycota</taxon>
        <taxon>Pezizomycotina</taxon>
        <taxon>Sordariomycetes</taxon>
        <taxon>Sordariomycetidae</taxon>
        <taxon>Diaporthales</taxon>
        <taxon>Diaporthaceae</taxon>
        <taxon>Diaporthe</taxon>
        <taxon>Diaporthe eres species complex</taxon>
    </lineage>
</organism>
<dbReference type="Pfam" id="PF01965">
    <property type="entry name" value="DJ-1_PfpI"/>
    <property type="match status" value="1"/>
</dbReference>
<comment type="caution">
    <text evidence="2">The sequence shown here is derived from an EMBL/GenBank/DDBJ whole genome shotgun (WGS) entry which is preliminary data.</text>
</comment>
<evidence type="ECO:0000313" key="2">
    <source>
        <dbReference type="EMBL" id="KAL2279618.1"/>
    </source>
</evidence>
<accession>A0ABR4EAZ3</accession>
<sequence>MGGSEKVKVLLILFDGFNTIDMNGPYDILTKSGQSEHFVIEVAAEKEITKSIEGVLVERTVVLDDKLIDRVHTEYDLLVVPGGGSDAVNAQAAKLDSAFMRLIAAFANTVSKVGDDPRVLLSVCTGAAFPANLGIFNDRYCTMHWAFYGQVTVDLEYAAVRTKGKTGTVVPARFVDSGLNAAGVRVTSSGGITCSLDASLHVVKLMVSEEESITTATLLDYSWRKTEGVVFGEKF</sequence>
<dbReference type="InterPro" id="IPR029062">
    <property type="entry name" value="Class_I_gatase-like"/>
</dbReference>
<dbReference type="InterPro" id="IPR002818">
    <property type="entry name" value="DJ-1/PfpI"/>
</dbReference>
<dbReference type="SUPFAM" id="SSF52317">
    <property type="entry name" value="Class I glutamine amidotransferase-like"/>
    <property type="match status" value="1"/>
</dbReference>
<dbReference type="PANTHER" id="PTHR43130:SF3">
    <property type="entry name" value="HTH-TYPE TRANSCRIPTIONAL REGULATOR RV1931C"/>
    <property type="match status" value="1"/>
</dbReference>
<dbReference type="EMBL" id="JBAWTH010000074">
    <property type="protein sequence ID" value="KAL2279618.1"/>
    <property type="molecule type" value="Genomic_DNA"/>
</dbReference>
<dbReference type="PANTHER" id="PTHR43130">
    <property type="entry name" value="ARAC-FAMILY TRANSCRIPTIONAL REGULATOR"/>
    <property type="match status" value="1"/>
</dbReference>
<gene>
    <name evidence="2" type="ORF">FJTKL_13306</name>
</gene>
<evidence type="ECO:0000313" key="3">
    <source>
        <dbReference type="Proteomes" id="UP001600888"/>
    </source>
</evidence>
<feature type="domain" description="DJ-1/PfpI" evidence="1">
    <location>
        <begin position="8"/>
        <end position="156"/>
    </location>
</feature>
<dbReference type="Gene3D" id="3.40.50.880">
    <property type="match status" value="1"/>
</dbReference>
<dbReference type="InterPro" id="IPR052158">
    <property type="entry name" value="INH-QAR"/>
</dbReference>
<protein>
    <recommendedName>
        <fullName evidence="1">DJ-1/PfpI domain-containing protein</fullName>
    </recommendedName>
</protein>